<comment type="similarity">
    <text evidence="3">Belongs to the peptidase M23B family.</text>
</comment>
<evidence type="ECO:0000256" key="2">
    <source>
        <dbReference type="ARBA" id="ARBA00001947"/>
    </source>
</evidence>
<evidence type="ECO:0000256" key="1">
    <source>
        <dbReference type="ARBA" id="ARBA00001667"/>
    </source>
</evidence>
<dbReference type="SUPFAM" id="SSF53955">
    <property type="entry name" value="Lysozyme-like"/>
    <property type="match status" value="1"/>
</dbReference>
<dbReference type="InterPro" id="IPR023346">
    <property type="entry name" value="Lysozyme-like_dom_sf"/>
</dbReference>
<evidence type="ECO:0000256" key="3">
    <source>
        <dbReference type="ARBA" id="ARBA00006646"/>
    </source>
</evidence>
<protein>
    <recommendedName>
        <fullName evidence="4">lysostaphin</fullName>
        <ecNumber evidence="4">3.4.24.75</ecNumber>
    </recommendedName>
</protein>
<dbReference type="GO" id="GO:0004222">
    <property type="term" value="F:metalloendopeptidase activity"/>
    <property type="evidence" value="ECO:0007669"/>
    <property type="project" value="TreeGrafter"/>
</dbReference>
<sequence>MMSVPQAVLEYEDDIEAEMESQNLDESFLPVLLAVASQESGGTVPDIFQSSESLGLPPNSIGTEDSIEQGVSYFKDLTDEVGVENASDENLNIVLQAYNFGEGFISYAQENGGYSQEVAEDFSDLMAEEIGWSSYGDSNYVSNVNQYIGGTAQGEVNGEIVGDMALPLSRDAFLNDLSCDIGCYYDASAGSPHPGYDWSVPIGTPVFSMVDGTVIELSEGSPDNPRGIPLSQALSMDLGNYIRIIPDNNKGVVLSYFHMTGADNGVMVDEGMKVEKGQTIGHSGNSGKSTGDHLHVEMLVGGNYHIDSAIKFYDDMVDGLD</sequence>
<feature type="domain" description="CwlT-like lysozyme" evidence="7">
    <location>
        <begin position="6"/>
        <end position="158"/>
    </location>
</feature>
<dbReference type="AlphaFoldDB" id="A0A285UTJ6"/>
<dbReference type="PANTHER" id="PTHR21666">
    <property type="entry name" value="PEPTIDASE-RELATED"/>
    <property type="match status" value="1"/>
</dbReference>
<proteinExistence type="inferred from homology"/>
<dbReference type="Gene3D" id="1.10.530.10">
    <property type="match status" value="1"/>
</dbReference>
<dbReference type="CDD" id="cd12797">
    <property type="entry name" value="M23_peptidase"/>
    <property type="match status" value="1"/>
</dbReference>
<dbReference type="Pfam" id="PF13702">
    <property type="entry name" value="Lysozyme_like"/>
    <property type="match status" value="1"/>
</dbReference>
<dbReference type="SUPFAM" id="SSF51261">
    <property type="entry name" value="Duplicated hybrid motif"/>
    <property type="match status" value="1"/>
</dbReference>
<reference evidence="9" key="1">
    <citation type="submission" date="2017-08" db="EMBL/GenBank/DDBJ databases">
        <authorList>
            <person name="Varghese N."/>
            <person name="Submissions S."/>
        </authorList>
    </citation>
    <scope>NUCLEOTIDE SEQUENCE [LARGE SCALE GENOMIC DNA]</scope>
    <source>
        <strain evidence="9">DSM 23173</strain>
    </source>
</reference>
<dbReference type="GO" id="GO:0006508">
    <property type="term" value="P:proteolysis"/>
    <property type="evidence" value="ECO:0007669"/>
    <property type="project" value="UniProtKB-KW"/>
</dbReference>
<dbReference type="Pfam" id="PF01551">
    <property type="entry name" value="Peptidase_M23"/>
    <property type="match status" value="1"/>
</dbReference>
<dbReference type="Gene3D" id="2.70.70.10">
    <property type="entry name" value="Glucose Permease (Domain IIA)"/>
    <property type="match status" value="1"/>
</dbReference>
<comment type="catalytic activity">
    <reaction evidence="1">
        <text>Hydrolysis of the -Gly-|-Gly- bond in the pentaglycine inter-peptide link joining staphylococcal cell wall peptidoglycans.</text>
        <dbReference type="EC" id="3.4.24.75"/>
    </reaction>
</comment>
<evidence type="ECO:0000313" key="8">
    <source>
        <dbReference type="EMBL" id="SOC45139.1"/>
    </source>
</evidence>
<keyword evidence="5" id="KW-0378">Hydrolase</keyword>
<organism evidence="8 9">
    <name type="scientific">Salinicoccus kekensis</name>
    <dbReference type="NCBI Taxonomy" id="714307"/>
    <lineage>
        <taxon>Bacteria</taxon>
        <taxon>Bacillati</taxon>
        <taxon>Bacillota</taxon>
        <taxon>Bacilli</taxon>
        <taxon>Bacillales</taxon>
        <taxon>Staphylococcaceae</taxon>
        <taxon>Salinicoccus</taxon>
    </lineage>
</organism>
<dbReference type="InterPro" id="IPR047194">
    <property type="entry name" value="CwlT-like_lysozyme"/>
</dbReference>
<evidence type="ECO:0000259" key="7">
    <source>
        <dbReference type="Pfam" id="PF13702"/>
    </source>
</evidence>
<dbReference type="InterPro" id="IPR016047">
    <property type="entry name" value="M23ase_b-sheet_dom"/>
</dbReference>
<evidence type="ECO:0000256" key="4">
    <source>
        <dbReference type="ARBA" id="ARBA00012322"/>
    </source>
</evidence>
<comment type="cofactor">
    <cofactor evidence="2">
        <name>Zn(2+)</name>
        <dbReference type="ChEBI" id="CHEBI:29105"/>
    </cofactor>
</comment>
<dbReference type="InterPro" id="IPR050570">
    <property type="entry name" value="Cell_wall_metabolism_enzyme"/>
</dbReference>
<evidence type="ECO:0000313" key="9">
    <source>
        <dbReference type="Proteomes" id="UP000219412"/>
    </source>
</evidence>
<dbReference type="EC" id="3.4.24.75" evidence="4"/>
<keyword evidence="9" id="KW-1185">Reference proteome</keyword>
<evidence type="ECO:0000256" key="5">
    <source>
        <dbReference type="ARBA" id="ARBA00023049"/>
    </source>
</evidence>
<feature type="domain" description="M23ase beta-sheet core" evidence="6">
    <location>
        <begin position="192"/>
        <end position="303"/>
    </location>
</feature>
<keyword evidence="5" id="KW-0645">Protease</keyword>
<dbReference type="Proteomes" id="UP000219412">
    <property type="component" value="Unassembled WGS sequence"/>
</dbReference>
<name>A0A285UTJ6_9STAP</name>
<keyword evidence="5" id="KW-0482">Metalloprotease</keyword>
<accession>A0A285UTJ6</accession>
<dbReference type="EMBL" id="OBQF01000008">
    <property type="protein sequence ID" value="SOC45139.1"/>
    <property type="molecule type" value="Genomic_DNA"/>
</dbReference>
<evidence type="ECO:0000259" key="6">
    <source>
        <dbReference type="Pfam" id="PF01551"/>
    </source>
</evidence>
<gene>
    <name evidence="8" type="ORF">SAMN05878391_2626</name>
</gene>
<dbReference type="CDD" id="cd16891">
    <property type="entry name" value="CwlT-like"/>
    <property type="match status" value="1"/>
</dbReference>
<dbReference type="PANTHER" id="PTHR21666:SF270">
    <property type="entry name" value="MUREIN HYDROLASE ACTIVATOR ENVC"/>
    <property type="match status" value="1"/>
</dbReference>
<dbReference type="InterPro" id="IPR011055">
    <property type="entry name" value="Dup_hybrid_motif"/>
</dbReference>